<reference evidence="8 9" key="1">
    <citation type="submission" date="2014-08" db="EMBL/GenBank/DDBJ databases">
        <title>Comparative genomics of the Paenibacillus odorifer group.</title>
        <authorList>
            <person name="den Bakker H.C."/>
            <person name="Tsai Y.-C."/>
            <person name="Martin N."/>
            <person name="Korlach J."/>
            <person name="Wiedmann M."/>
        </authorList>
    </citation>
    <scope>NUCLEOTIDE SEQUENCE [LARGE SCALE GENOMIC DNA]</scope>
    <source>
        <strain evidence="8 9">DSM 1735</strain>
    </source>
</reference>
<dbReference type="GO" id="GO:0031460">
    <property type="term" value="P:glycine betaine transport"/>
    <property type="evidence" value="ECO:0007669"/>
    <property type="project" value="TreeGrafter"/>
</dbReference>
<comment type="similarity">
    <text evidence="6">Belongs to the binding-protein-dependent transport system permease family.</text>
</comment>
<keyword evidence="9" id="KW-1185">Reference proteome</keyword>
<dbReference type="CDD" id="cd06261">
    <property type="entry name" value="TM_PBP2"/>
    <property type="match status" value="1"/>
</dbReference>
<dbReference type="Proteomes" id="UP000029409">
    <property type="component" value="Chromosome"/>
</dbReference>
<feature type="transmembrane region" description="Helical" evidence="6">
    <location>
        <begin position="85"/>
        <end position="105"/>
    </location>
</feature>
<dbReference type="GO" id="GO:0055085">
    <property type="term" value="P:transmembrane transport"/>
    <property type="evidence" value="ECO:0007669"/>
    <property type="project" value="InterPro"/>
</dbReference>
<dbReference type="InterPro" id="IPR035906">
    <property type="entry name" value="MetI-like_sf"/>
</dbReference>
<protein>
    <recommendedName>
        <fullName evidence="7">ABC transmembrane type-1 domain-containing protein</fullName>
    </recommendedName>
</protein>
<sequence>MIDGILEYLSKNHDVYLKAVLTHIGISLAVVTIGILIAVPLGVLCAKFLKLSQPVQGLFNIFRLIPSLAVLVVMMPVLGTGLAPAIFALTLLAFPAILINTSIGFTGINPSVIEAAKGMGMSPRRILFTVEFPLAFPMIITGIRTAAVEVIASATLAAYIGSGGLGELIIIGLRLPSKAILLVGGLSVAILSIAADVILAITQKRLTRHLWLN</sequence>
<organism evidence="8 9">
    <name type="scientific">Paenibacillus durus</name>
    <name type="common">Paenibacillus azotofixans</name>
    <dbReference type="NCBI Taxonomy" id="44251"/>
    <lineage>
        <taxon>Bacteria</taxon>
        <taxon>Bacillati</taxon>
        <taxon>Bacillota</taxon>
        <taxon>Bacilli</taxon>
        <taxon>Bacillales</taxon>
        <taxon>Paenibacillaceae</taxon>
        <taxon>Paenibacillus</taxon>
    </lineage>
</organism>
<dbReference type="eggNOG" id="COG1174">
    <property type="taxonomic scope" value="Bacteria"/>
</dbReference>
<keyword evidence="5 6" id="KW-0472">Membrane</keyword>
<dbReference type="GO" id="GO:0005886">
    <property type="term" value="C:plasma membrane"/>
    <property type="evidence" value="ECO:0007669"/>
    <property type="project" value="UniProtKB-SubCell"/>
</dbReference>
<dbReference type="KEGG" id="pdu:PDUR_08215"/>
<evidence type="ECO:0000259" key="7">
    <source>
        <dbReference type="PROSITE" id="PS50928"/>
    </source>
</evidence>
<keyword evidence="4 6" id="KW-1133">Transmembrane helix</keyword>
<dbReference type="RefSeq" id="WP_042205792.1">
    <property type="nucleotide sequence ID" value="NZ_CP009288.1"/>
</dbReference>
<keyword evidence="3 6" id="KW-0812">Transmembrane</keyword>
<dbReference type="InterPro" id="IPR051204">
    <property type="entry name" value="ABC_transp_perm/SBD"/>
</dbReference>
<dbReference type="PANTHER" id="PTHR30177:SF4">
    <property type="entry name" value="OSMOPROTECTANT IMPORT PERMEASE PROTEIN OSMW"/>
    <property type="match status" value="1"/>
</dbReference>
<feature type="transmembrane region" description="Helical" evidence="6">
    <location>
        <begin position="150"/>
        <end position="173"/>
    </location>
</feature>
<keyword evidence="2 6" id="KW-0813">Transport</keyword>
<dbReference type="OrthoDB" id="9801163at2"/>
<feature type="domain" description="ABC transmembrane type-1" evidence="7">
    <location>
        <begin position="24"/>
        <end position="199"/>
    </location>
</feature>
<dbReference type="SUPFAM" id="SSF161098">
    <property type="entry name" value="MetI-like"/>
    <property type="match status" value="1"/>
</dbReference>
<evidence type="ECO:0000313" key="9">
    <source>
        <dbReference type="Proteomes" id="UP000029409"/>
    </source>
</evidence>
<feature type="transmembrane region" description="Helical" evidence="6">
    <location>
        <begin position="20"/>
        <end position="46"/>
    </location>
</feature>
<comment type="subcellular location">
    <subcellularLocation>
        <location evidence="6">Cell membrane</location>
        <topology evidence="6">Multi-pass membrane protein</topology>
    </subcellularLocation>
    <subcellularLocation>
        <location evidence="1">Membrane</location>
        <topology evidence="1">Multi-pass membrane protein</topology>
    </subcellularLocation>
</comment>
<dbReference type="Pfam" id="PF00528">
    <property type="entry name" value="BPD_transp_1"/>
    <property type="match status" value="1"/>
</dbReference>
<dbReference type="AlphaFoldDB" id="A0A089HMK7"/>
<dbReference type="PROSITE" id="PS50928">
    <property type="entry name" value="ABC_TM1"/>
    <property type="match status" value="1"/>
</dbReference>
<evidence type="ECO:0000313" key="8">
    <source>
        <dbReference type="EMBL" id="AIQ11920.1"/>
    </source>
</evidence>
<evidence type="ECO:0000256" key="6">
    <source>
        <dbReference type="RuleBase" id="RU363032"/>
    </source>
</evidence>
<dbReference type="PANTHER" id="PTHR30177">
    <property type="entry name" value="GLYCINE BETAINE/L-PROLINE TRANSPORT SYSTEM PERMEASE PROTEIN PROW"/>
    <property type="match status" value="1"/>
</dbReference>
<evidence type="ECO:0000256" key="2">
    <source>
        <dbReference type="ARBA" id="ARBA00022448"/>
    </source>
</evidence>
<feature type="transmembrane region" description="Helical" evidence="6">
    <location>
        <begin position="58"/>
        <end position="79"/>
    </location>
</feature>
<evidence type="ECO:0000256" key="3">
    <source>
        <dbReference type="ARBA" id="ARBA00022692"/>
    </source>
</evidence>
<feature type="transmembrane region" description="Helical" evidence="6">
    <location>
        <begin position="126"/>
        <end position="144"/>
    </location>
</feature>
<feature type="transmembrane region" description="Helical" evidence="6">
    <location>
        <begin position="180"/>
        <end position="201"/>
    </location>
</feature>
<accession>A0A089HMK7</accession>
<evidence type="ECO:0000256" key="5">
    <source>
        <dbReference type="ARBA" id="ARBA00023136"/>
    </source>
</evidence>
<dbReference type="EMBL" id="CP009288">
    <property type="protein sequence ID" value="AIQ11920.1"/>
    <property type="molecule type" value="Genomic_DNA"/>
</dbReference>
<evidence type="ECO:0000256" key="1">
    <source>
        <dbReference type="ARBA" id="ARBA00004141"/>
    </source>
</evidence>
<dbReference type="STRING" id="44251.PDUR_08215"/>
<proteinExistence type="inferred from homology"/>
<name>A0A089HMK7_PAEDU</name>
<dbReference type="Gene3D" id="1.10.3720.10">
    <property type="entry name" value="MetI-like"/>
    <property type="match status" value="1"/>
</dbReference>
<gene>
    <name evidence="8" type="ORF">PDUR_08215</name>
</gene>
<evidence type="ECO:0000256" key="4">
    <source>
        <dbReference type="ARBA" id="ARBA00022989"/>
    </source>
</evidence>
<dbReference type="InterPro" id="IPR000515">
    <property type="entry name" value="MetI-like"/>
</dbReference>